<evidence type="ECO:0000313" key="2">
    <source>
        <dbReference type="EMBL" id="MBO8437028.1"/>
    </source>
</evidence>
<accession>A0A9D9E0Q7</accession>
<gene>
    <name evidence="2" type="ORF">IAA97_08625</name>
</gene>
<protein>
    <recommendedName>
        <fullName evidence="4">Outer membrane protein beta-barrel domain-containing protein</fullName>
    </recommendedName>
</protein>
<evidence type="ECO:0008006" key="4">
    <source>
        <dbReference type="Google" id="ProtNLM"/>
    </source>
</evidence>
<reference evidence="2" key="1">
    <citation type="submission" date="2020-10" db="EMBL/GenBank/DDBJ databases">
        <authorList>
            <person name="Gilroy R."/>
        </authorList>
    </citation>
    <scope>NUCLEOTIDE SEQUENCE</scope>
    <source>
        <strain evidence="2">7293</strain>
    </source>
</reference>
<dbReference type="EMBL" id="JADIMT010000097">
    <property type="protein sequence ID" value="MBO8437028.1"/>
    <property type="molecule type" value="Genomic_DNA"/>
</dbReference>
<sequence>MKRKVIAVLLALVLVSSALSAAPFFQVGPLVSYNRTVVELTDEDPWGINNFSFGADVRLTPFKYFSIDIPATIGTDFKGSWGIAAIPTLNVNIPVGGLLDIAIGAGTQFDFQKADDTWTMNGLPMENAGDAFQHSKLVYRLGVTVNLAFLSVGVNAILPGSAGFGDGDVGQIFNPMWESTRFSVVALFNIG</sequence>
<dbReference type="Proteomes" id="UP000823615">
    <property type="component" value="Unassembled WGS sequence"/>
</dbReference>
<evidence type="ECO:0000256" key="1">
    <source>
        <dbReference type="SAM" id="SignalP"/>
    </source>
</evidence>
<dbReference type="AlphaFoldDB" id="A0A9D9E0Q7"/>
<name>A0A9D9E0Q7_9SPIO</name>
<organism evidence="2 3">
    <name type="scientific">Candidatus Ornithospirochaeta stercoripullorum</name>
    <dbReference type="NCBI Taxonomy" id="2840899"/>
    <lineage>
        <taxon>Bacteria</taxon>
        <taxon>Pseudomonadati</taxon>
        <taxon>Spirochaetota</taxon>
        <taxon>Spirochaetia</taxon>
        <taxon>Spirochaetales</taxon>
        <taxon>Spirochaetaceae</taxon>
        <taxon>Spirochaetaceae incertae sedis</taxon>
        <taxon>Candidatus Ornithospirochaeta</taxon>
    </lineage>
</organism>
<keyword evidence="1" id="KW-0732">Signal</keyword>
<evidence type="ECO:0000313" key="3">
    <source>
        <dbReference type="Proteomes" id="UP000823615"/>
    </source>
</evidence>
<proteinExistence type="predicted"/>
<feature type="signal peptide" evidence="1">
    <location>
        <begin position="1"/>
        <end position="21"/>
    </location>
</feature>
<feature type="chain" id="PRO_5039285536" description="Outer membrane protein beta-barrel domain-containing protein" evidence="1">
    <location>
        <begin position="22"/>
        <end position="191"/>
    </location>
</feature>
<reference evidence="2" key="2">
    <citation type="journal article" date="2021" name="PeerJ">
        <title>Extensive microbial diversity within the chicken gut microbiome revealed by metagenomics and culture.</title>
        <authorList>
            <person name="Gilroy R."/>
            <person name="Ravi A."/>
            <person name="Getino M."/>
            <person name="Pursley I."/>
            <person name="Horton D.L."/>
            <person name="Alikhan N.F."/>
            <person name="Baker D."/>
            <person name="Gharbi K."/>
            <person name="Hall N."/>
            <person name="Watson M."/>
            <person name="Adriaenssens E.M."/>
            <person name="Foster-Nyarko E."/>
            <person name="Jarju S."/>
            <person name="Secka A."/>
            <person name="Antonio M."/>
            <person name="Oren A."/>
            <person name="Chaudhuri R.R."/>
            <person name="La Ragione R."/>
            <person name="Hildebrand F."/>
            <person name="Pallen M.J."/>
        </authorList>
    </citation>
    <scope>NUCLEOTIDE SEQUENCE</scope>
    <source>
        <strain evidence="2">7293</strain>
    </source>
</reference>
<comment type="caution">
    <text evidence="2">The sequence shown here is derived from an EMBL/GenBank/DDBJ whole genome shotgun (WGS) entry which is preliminary data.</text>
</comment>